<reference evidence="7" key="1">
    <citation type="submission" date="2016-01" db="EMBL/GenBank/DDBJ databases">
        <title>Complete genome sequence of Microbulbifer sp. CCB-MM1, a halophile isolated from Matang Mangrove Forest, Perak.</title>
        <authorList>
            <person name="Moh T.H."/>
            <person name="Dinesh B."/>
            <person name="Lau N.-S."/>
            <person name="Go F."/>
            <person name="Alexander Chong S.-C."/>
        </authorList>
    </citation>
    <scope>NUCLEOTIDE SEQUENCE [LARGE SCALE GENOMIC DNA]</scope>
    <source>
        <strain evidence="7">CCB-MM1</strain>
    </source>
</reference>
<dbReference type="PANTHER" id="PTHR30118">
    <property type="entry name" value="HTH-TYPE TRANSCRIPTIONAL REGULATOR LEUO-RELATED"/>
    <property type="match status" value="1"/>
</dbReference>
<comment type="similarity">
    <text evidence="1">Belongs to the LysR transcriptional regulatory family.</text>
</comment>
<dbReference type="Pfam" id="PF03466">
    <property type="entry name" value="LysR_substrate"/>
    <property type="match status" value="1"/>
</dbReference>
<dbReference type="GO" id="GO:0003700">
    <property type="term" value="F:DNA-binding transcription factor activity"/>
    <property type="evidence" value="ECO:0007669"/>
    <property type="project" value="InterPro"/>
</dbReference>
<dbReference type="PROSITE" id="PS50931">
    <property type="entry name" value="HTH_LYSR"/>
    <property type="match status" value="1"/>
</dbReference>
<dbReference type="GO" id="GO:0003677">
    <property type="term" value="F:DNA binding"/>
    <property type="evidence" value="ECO:0007669"/>
    <property type="project" value="UniProtKB-KW"/>
</dbReference>
<dbReference type="EMBL" id="CP014143">
    <property type="protein sequence ID" value="AOS95728.1"/>
    <property type="molecule type" value="Genomic_DNA"/>
</dbReference>
<evidence type="ECO:0000313" key="7">
    <source>
        <dbReference type="Proteomes" id="UP000095672"/>
    </source>
</evidence>
<evidence type="ECO:0000259" key="5">
    <source>
        <dbReference type="PROSITE" id="PS50931"/>
    </source>
</evidence>
<dbReference type="PRINTS" id="PR00039">
    <property type="entry name" value="HTHLYSR"/>
</dbReference>
<dbReference type="Gene3D" id="1.10.10.10">
    <property type="entry name" value="Winged helix-like DNA-binding domain superfamily/Winged helix DNA-binding domain"/>
    <property type="match status" value="1"/>
</dbReference>
<keyword evidence="2" id="KW-0805">Transcription regulation</keyword>
<protein>
    <submittedName>
        <fullName evidence="6">HTH-type transcriptional regulator SyrM 1</fullName>
    </submittedName>
</protein>
<name>A0A1C9W3K6_9GAMM</name>
<dbReference type="CDD" id="cd08417">
    <property type="entry name" value="PBP2_Nitroaromatics_like"/>
    <property type="match status" value="1"/>
</dbReference>
<dbReference type="Proteomes" id="UP000095672">
    <property type="component" value="Chromosome"/>
</dbReference>
<dbReference type="KEGG" id="micc:AUP74_00256"/>
<proteinExistence type="inferred from homology"/>
<dbReference type="SUPFAM" id="SSF46785">
    <property type="entry name" value="Winged helix' DNA-binding domain"/>
    <property type="match status" value="1"/>
</dbReference>
<dbReference type="InterPro" id="IPR050389">
    <property type="entry name" value="LysR-type_TF"/>
</dbReference>
<dbReference type="InterPro" id="IPR037402">
    <property type="entry name" value="YidZ_PBP2"/>
</dbReference>
<dbReference type="STRING" id="1769779.AUP74_00256"/>
<keyword evidence="4" id="KW-0804">Transcription</keyword>
<dbReference type="SUPFAM" id="SSF53850">
    <property type="entry name" value="Periplasmic binding protein-like II"/>
    <property type="match status" value="1"/>
</dbReference>
<keyword evidence="3" id="KW-0238">DNA-binding</keyword>
<dbReference type="InterPro" id="IPR000847">
    <property type="entry name" value="LysR_HTH_N"/>
</dbReference>
<evidence type="ECO:0000313" key="6">
    <source>
        <dbReference type="EMBL" id="AOS95728.1"/>
    </source>
</evidence>
<dbReference type="AlphaFoldDB" id="A0A1C9W3K6"/>
<dbReference type="Pfam" id="PF00126">
    <property type="entry name" value="HTH_1"/>
    <property type="match status" value="1"/>
</dbReference>
<dbReference type="InterPro" id="IPR036390">
    <property type="entry name" value="WH_DNA-bd_sf"/>
</dbReference>
<organism evidence="6 7">
    <name type="scientific">Microbulbifer aggregans</name>
    <dbReference type="NCBI Taxonomy" id="1769779"/>
    <lineage>
        <taxon>Bacteria</taxon>
        <taxon>Pseudomonadati</taxon>
        <taxon>Pseudomonadota</taxon>
        <taxon>Gammaproteobacteria</taxon>
        <taxon>Cellvibrionales</taxon>
        <taxon>Microbulbiferaceae</taxon>
        <taxon>Microbulbifer</taxon>
    </lineage>
</organism>
<keyword evidence="7" id="KW-1185">Reference proteome</keyword>
<sequence>MNISTKDVNLLVLFKVLYEEQNLSVAAGRMALSQPALSHRLNKLRDELGDPLFVRAARGLTPTPKAHALAPEVARLVGEIEGFYQNNEEHDFLSQADVVHIYSTDYVEQLLMPALIHRITEQAPHLQLVTHNTRGQLPARELENGSCDIAIAGFYTDLPATFYQQSLHSEEFVVLASRDNQLIKKQLTLKIFLQCRHLVTTLTGDLNGVVDRALQAQGQKRMVTAGLSSFLAPPAVICGTDMLLTCLRSIAEEACRRYPDLKVYPVPLKLEPVQVVQTWHQRTHQDPMRRWLRQQIKEVLST</sequence>
<evidence type="ECO:0000256" key="1">
    <source>
        <dbReference type="ARBA" id="ARBA00009437"/>
    </source>
</evidence>
<evidence type="ECO:0000256" key="2">
    <source>
        <dbReference type="ARBA" id="ARBA00023015"/>
    </source>
</evidence>
<gene>
    <name evidence="6" type="primary">syrM1_1</name>
    <name evidence="6" type="ORF">AUP74_00256</name>
</gene>
<dbReference type="InterPro" id="IPR005119">
    <property type="entry name" value="LysR_subst-bd"/>
</dbReference>
<accession>A0A1C9W3K6</accession>
<dbReference type="Gene3D" id="3.40.190.10">
    <property type="entry name" value="Periplasmic binding protein-like II"/>
    <property type="match status" value="2"/>
</dbReference>
<evidence type="ECO:0000256" key="4">
    <source>
        <dbReference type="ARBA" id="ARBA00023163"/>
    </source>
</evidence>
<dbReference type="InterPro" id="IPR036388">
    <property type="entry name" value="WH-like_DNA-bd_sf"/>
</dbReference>
<dbReference type="PATRIC" id="fig|1769779.3.peg.253"/>
<dbReference type="RefSeq" id="WP_069945967.1">
    <property type="nucleotide sequence ID" value="NZ_CP014143.1"/>
</dbReference>
<feature type="domain" description="HTH lysR-type" evidence="5">
    <location>
        <begin position="7"/>
        <end position="63"/>
    </location>
</feature>
<evidence type="ECO:0000256" key="3">
    <source>
        <dbReference type="ARBA" id="ARBA00023125"/>
    </source>
</evidence>
<dbReference type="PANTHER" id="PTHR30118:SF15">
    <property type="entry name" value="TRANSCRIPTIONAL REGULATORY PROTEIN"/>
    <property type="match status" value="1"/>
</dbReference>
<dbReference type="OrthoDB" id="8720143at2"/>